<dbReference type="EMBL" id="CDPU01000029">
    <property type="protein sequence ID" value="CEO52576.1"/>
    <property type="molecule type" value="Genomic_DNA"/>
</dbReference>
<name>A0A0B7KCY0_BIOOC</name>
<dbReference type="PANTHER" id="PTHR46825:SF14">
    <property type="entry name" value="BETA-LACTAMASE-RELATED DOMAIN-CONTAINING PROTEIN"/>
    <property type="match status" value="1"/>
</dbReference>
<sequence>MSPRYDTDGQVRRELVRQALESHAPTIERLLEIGNSPGVSISVKCNGENIWEKGFGYADLRSAVRATGATVYPIASVTKTMAAAACAMLVAEDEPIKTYLPDLQLPRHKEIEACATIVDILSHRTGLQEYSTLFEGPDGLPLFVDDKSLHLALDAMPADSGSFRGTWSYCPPLYALVTLVIEKVSAMKLSEYLNVHIFLPLGMSSTSVVGSGNDVESYHRAKPYARMQDGTWVERRSSSSGYGFPFDSSMGVQSTVADMMKWASFIIASYRAFSSSAENNPLSGGLKLLPETQTVFRTWCPLISNEGGNPAYCLGWFLHEGHYIFDDMFDSDGQTGSLEWPCTLPKDDLGQDFRTILYHSGIGHGFTSSFHVYPDQGDAVAVLGNSSHSGDAVDCISRVITSIISGLHLSIPELESNLKFYRNLEVGRWRKLNQDLAHQQSQRHRKHTLVASQVVGTFANDQLGWKVCIQSASQDRSEYESFMHSRGLISAEILFGNETDVTLPLWNFCDDTLCFLPNEYDYQRWGMCYMADWTQFLIHANLQDDASAIAGFWWQYDGSQDGIWFRRIA</sequence>
<dbReference type="Gene3D" id="3.40.710.10">
    <property type="entry name" value="DD-peptidase/beta-lactamase superfamily"/>
    <property type="match status" value="1"/>
</dbReference>
<evidence type="ECO:0000256" key="1">
    <source>
        <dbReference type="ARBA" id="ARBA00038215"/>
    </source>
</evidence>
<evidence type="ECO:0000259" key="2">
    <source>
        <dbReference type="Pfam" id="PF00144"/>
    </source>
</evidence>
<evidence type="ECO:0000313" key="3">
    <source>
        <dbReference type="EMBL" id="CEO52576.1"/>
    </source>
</evidence>
<accession>A0A0B7KCY0</accession>
<gene>
    <name evidence="3" type="ORF">BN869_000008634_1</name>
</gene>
<dbReference type="PANTHER" id="PTHR46825">
    <property type="entry name" value="D-ALANYL-D-ALANINE-CARBOXYPEPTIDASE/ENDOPEPTIDASE AMPH"/>
    <property type="match status" value="1"/>
</dbReference>
<dbReference type="Pfam" id="PF00144">
    <property type="entry name" value="Beta-lactamase"/>
    <property type="match status" value="1"/>
</dbReference>
<proteinExistence type="inferred from homology"/>
<feature type="domain" description="Beta-lactamase-related" evidence="2">
    <location>
        <begin position="26"/>
        <end position="393"/>
    </location>
</feature>
<protein>
    <recommendedName>
        <fullName evidence="2">Beta-lactamase-related domain-containing protein</fullName>
    </recommendedName>
</protein>
<dbReference type="InterPro" id="IPR050491">
    <property type="entry name" value="AmpC-like"/>
</dbReference>
<dbReference type="InterPro" id="IPR012338">
    <property type="entry name" value="Beta-lactam/transpept-like"/>
</dbReference>
<dbReference type="AlphaFoldDB" id="A0A0B7KCY0"/>
<comment type="similarity">
    <text evidence="1">Belongs to the peptidase S12 family.</text>
</comment>
<reference evidence="3" key="1">
    <citation type="submission" date="2015-01" db="EMBL/GenBank/DDBJ databases">
        <authorList>
            <person name="Durling Mikael"/>
        </authorList>
    </citation>
    <scope>NUCLEOTIDE SEQUENCE</scope>
</reference>
<dbReference type="InterPro" id="IPR001466">
    <property type="entry name" value="Beta-lactam-related"/>
</dbReference>
<dbReference type="SUPFAM" id="SSF56601">
    <property type="entry name" value="beta-lactamase/transpeptidase-like"/>
    <property type="match status" value="1"/>
</dbReference>
<organism evidence="3">
    <name type="scientific">Bionectria ochroleuca</name>
    <name type="common">Gliocladium roseum</name>
    <dbReference type="NCBI Taxonomy" id="29856"/>
    <lineage>
        <taxon>Eukaryota</taxon>
        <taxon>Fungi</taxon>
        <taxon>Dikarya</taxon>
        <taxon>Ascomycota</taxon>
        <taxon>Pezizomycotina</taxon>
        <taxon>Sordariomycetes</taxon>
        <taxon>Hypocreomycetidae</taxon>
        <taxon>Hypocreales</taxon>
        <taxon>Bionectriaceae</taxon>
        <taxon>Clonostachys</taxon>
    </lineage>
</organism>